<evidence type="ECO:0000259" key="2">
    <source>
        <dbReference type="PROSITE" id="PS50181"/>
    </source>
</evidence>
<dbReference type="SUPFAM" id="SSF81383">
    <property type="entry name" value="F-box domain"/>
    <property type="match status" value="1"/>
</dbReference>
<protein>
    <recommendedName>
        <fullName evidence="2">F-box domain-containing protein</fullName>
    </recommendedName>
</protein>
<dbReference type="EMBL" id="JAJFAZ020000008">
    <property type="protein sequence ID" value="KAI5311641.1"/>
    <property type="molecule type" value="Genomic_DNA"/>
</dbReference>
<name>A0AAD4UTK2_PRUDU</name>
<dbReference type="InterPro" id="IPR001810">
    <property type="entry name" value="F-box_dom"/>
</dbReference>
<sequence length="192" mass="21758">MEAMVGDKVPEDIIYEILLKLPVRSLLRFTAVCKSWNCMIKSSTFITHHLIQKEDVQLLLHNPQYGMYLLYKDDDNDDGRSSSTLREYTNLDNPYDFYDRGLASHFVGTCKGLVCLAVEDIDSIALVWNPSIRKFVVLPKSGVTFYHEYCLHHNEPSRPSIKATSTKAATPSPMPKEDTLPRCQTPAEALSC</sequence>
<evidence type="ECO:0000256" key="1">
    <source>
        <dbReference type="SAM" id="MobiDB-lite"/>
    </source>
</evidence>
<dbReference type="AlphaFoldDB" id="A0AAD4UTK2"/>
<dbReference type="PANTHER" id="PTHR31672:SF13">
    <property type="entry name" value="F-BOX PROTEIN CPR30-LIKE"/>
    <property type="match status" value="1"/>
</dbReference>
<proteinExistence type="predicted"/>
<reference evidence="3 4" key="1">
    <citation type="journal article" date="2022" name="G3 (Bethesda)">
        <title>Whole-genome sequence and methylome profiling of the almond [Prunus dulcis (Mill.) D.A. Webb] cultivar 'Nonpareil'.</title>
        <authorList>
            <person name="D'Amico-Willman K.M."/>
            <person name="Ouma W.Z."/>
            <person name="Meulia T."/>
            <person name="Sideli G.M."/>
            <person name="Gradziel T.M."/>
            <person name="Fresnedo-Ramirez J."/>
        </authorList>
    </citation>
    <scope>NUCLEOTIDE SEQUENCE [LARGE SCALE GENOMIC DNA]</scope>
    <source>
        <strain evidence="3">Clone GOH B32 T37-40</strain>
    </source>
</reference>
<dbReference type="Pfam" id="PF00646">
    <property type="entry name" value="F-box"/>
    <property type="match status" value="1"/>
</dbReference>
<dbReference type="InterPro" id="IPR050796">
    <property type="entry name" value="SCF_F-box_component"/>
</dbReference>
<feature type="region of interest" description="Disordered" evidence="1">
    <location>
        <begin position="157"/>
        <end position="192"/>
    </location>
</feature>
<dbReference type="CDD" id="cd22157">
    <property type="entry name" value="F-box_AtFBW1-like"/>
    <property type="match status" value="1"/>
</dbReference>
<dbReference type="Proteomes" id="UP001054821">
    <property type="component" value="Chromosome 8"/>
</dbReference>
<feature type="domain" description="F-box" evidence="2">
    <location>
        <begin position="3"/>
        <end position="49"/>
    </location>
</feature>
<dbReference type="Gene3D" id="1.20.1280.50">
    <property type="match status" value="1"/>
</dbReference>
<organism evidence="3 4">
    <name type="scientific">Prunus dulcis</name>
    <name type="common">Almond</name>
    <name type="synonym">Amygdalus dulcis</name>
    <dbReference type="NCBI Taxonomy" id="3755"/>
    <lineage>
        <taxon>Eukaryota</taxon>
        <taxon>Viridiplantae</taxon>
        <taxon>Streptophyta</taxon>
        <taxon>Embryophyta</taxon>
        <taxon>Tracheophyta</taxon>
        <taxon>Spermatophyta</taxon>
        <taxon>Magnoliopsida</taxon>
        <taxon>eudicotyledons</taxon>
        <taxon>Gunneridae</taxon>
        <taxon>Pentapetalae</taxon>
        <taxon>rosids</taxon>
        <taxon>fabids</taxon>
        <taxon>Rosales</taxon>
        <taxon>Rosaceae</taxon>
        <taxon>Amygdaloideae</taxon>
        <taxon>Amygdaleae</taxon>
        <taxon>Prunus</taxon>
    </lineage>
</organism>
<evidence type="ECO:0000313" key="3">
    <source>
        <dbReference type="EMBL" id="KAI5311641.1"/>
    </source>
</evidence>
<dbReference type="PANTHER" id="PTHR31672">
    <property type="entry name" value="BNACNNG10540D PROTEIN"/>
    <property type="match status" value="1"/>
</dbReference>
<keyword evidence="4" id="KW-1185">Reference proteome</keyword>
<gene>
    <name evidence="3" type="ORF">L3X38_040814</name>
</gene>
<evidence type="ECO:0000313" key="4">
    <source>
        <dbReference type="Proteomes" id="UP001054821"/>
    </source>
</evidence>
<dbReference type="InterPro" id="IPR036047">
    <property type="entry name" value="F-box-like_dom_sf"/>
</dbReference>
<comment type="caution">
    <text evidence="3">The sequence shown here is derived from an EMBL/GenBank/DDBJ whole genome shotgun (WGS) entry which is preliminary data.</text>
</comment>
<dbReference type="PROSITE" id="PS50181">
    <property type="entry name" value="FBOX"/>
    <property type="match status" value="1"/>
</dbReference>
<accession>A0AAD4UTK2</accession>
<dbReference type="SMART" id="SM00256">
    <property type="entry name" value="FBOX"/>
    <property type="match status" value="1"/>
</dbReference>